<dbReference type="RefSeq" id="WP_014009204.1">
    <property type="nucleotide sequence ID" value="NC_015859.1"/>
</dbReference>
<proteinExistence type="predicted"/>
<evidence type="ECO:0000313" key="1">
    <source>
        <dbReference type="EMBL" id="AEK36014.1"/>
    </source>
</evidence>
<dbReference type="SUPFAM" id="SSF55961">
    <property type="entry name" value="Bet v1-like"/>
    <property type="match status" value="1"/>
</dbReference>
<evidence type="ECO:0008006" key="3">
    <source>
        <dbReference type="Google" id="ProtNLM"/>
    </source>
</evidence>
<organism evidence="1 2">
    <name type="scientific">Corynebacterium variabile (strain DSM 44702 / CIP 107183 / JCM 12073 / NCIMB 30131)</name>
    <name type="common">Corynebacterium mooreparkense</name>
    <dbReference type="NCBI Taxonomy" id="858619"/>
    <lineage>
        <taxon>Bacteria</taxon>
        <taxon>Bacillati</taxon>
        <taxon>Actinomycetota</taxon>
        <taxon>Actinomycetes</taxon>
        <taxon>Mycobacteriales</taxon>
        <taxon>Corynebacteriaceae</taxon>
        <taxon>Corynebacterium</taxon>
    </lineage>
</organism>
<dbReference type="AlphaFoldDB" id="G0HDK5"/>
<dbReference type="Gene3D" id="3.30.530.20">
    <property type="match status" value="1"/>
</dbReference>
<dbReference type="HOGENOM" id="CLU_149789_0_0_11"/>
<dbReference type="Pfam" id="PF10604">
    <property type="entry name" value="Polyketide_cyc2"/>
    <property type="match status" value="1"/>
</dbReference>
<name>G0HDK5_CORVD</name>
<dbReference type="eggNOG" id="COG3427">
    <property type="taxonomic scope" value="Bacteria"/>
</dbReference>
<dbReference type="STRING" id="858619.CVAR_0661"/>
<sequence length="143" mass="15572">MATISRTFTVAADLPRAVAYLRDFSNAEEWEPGTVSCDRLDAGEIRVGSTWHNASKLAGISTELIYELTEQAPDRLRFIGTNKTATSDDTMEFRAVGDGTEITYTAQITFNGAAKLADWPARLLFERVGGEVVDNLTGVLGKP</sequence>
<reference evidence="1 2" key="1">
    <citation type="journal article" date="2011" name="BMC Genomics">
        <title>Complete genome sequence of Corynebacterium variabile DSM 44702 isolated from the surface of smear-ripened cheeses and insights into cheese ripening and flavor generation.</title>
        <authorList>
            <person name="Schroeder J."/>
            <person name="Maus I."/>
            <person name="Trost E."/>
            <person name="Tauch A."/>
        </authorList>
    </citation>
    <scope>NUCLEOTIDE SEQUENCE [LARGE SCALE GENOMIC DNA]</scope>
    <source>
        <strain evidence="2">DSM 44702 / JCM 12073 / NCIMB 30131</strain>
    </source>
</reference>
<gene>
    <name evidence="1" type="ordered locus">CVAR_0661</name>
</gene>
<dbReference type="KEGG" id="cva:CVAR_0661"/>
<protein>
    <recommendedName>
        <fullName evidence="3">Polyketide cyclase</fullName>
    </recommendedName>
</protein>
<dbReference type="InterPro" id="IPR019587">
    <property type="entry name" value="Polyketide_cyclase/dehydratase"/>
</dbReference>
<dbReference type="InterPro" id="IPR023393">
    <property type="entry name" value="START-like_dom_sf"/>
</dbReference>
<dbReference type="Proteomes" id="UP000006659">
    <property type="component" value="Chromosome"/>
</dbReference>
<accession>G0HDK5</accession>
<dbReference type="EMBL" id="CP002917">
    <property type="protein sequence ID" value="AEK36014.1"/>
    <property type="molecule type" value="Genomic_DNA"/>
</dbReference>
<evidence type="ECO:0000313" key="2">
    <source>
        <dbReference type="Proteomes" id="UP000006659"/>
    </source>
</evidence>